<organism evidence="2 3">
    <name type="scientific">Streptomyces musisoli</name>
    <dbReference type="NCBI Taxonomy" id="2802280"/>
    <lineage>
        <taxon>Bacteria</taxon>
        <taxon>Bacillati</taxon>
        <taxon>Actinomycetota</taxon>
        <taxon>Actinomycetes</taxon>
        <taxon>Kitasatosporales</taxon>
        <taxon>Streptomycetaceae</taxon>
        <taxon>Streptomyces</taxon>
    </lineage>
</organism>
<name>A0ABS1P4L2_9ACTN</name>
<evidence type="ECO:0008006" key="4">
    <source>
        <dbReference type="Google" id="ProtNLM"/>
    </source>
</evidence>
<gene>
    <name evidence="2" type="ORF">JK361_22025</name>
</gene>
<evidence type="ECO:0000256" key="1">
    <source>
        <dbReference type="SAM" id="Phobius"/>
    </source>
</evidence>
<keyword evidence="1" id="KW-1133">Transmembrane helix</keyword>
<feature type="transmembrane region" description="Helical" evidence="1">
    <location>
        <begin position="149"/>
        <end position="167"/>
    </location>
</feature>
<evidence type="ECO:0000313" key="3">
    <source>
        <dbReference type="Proteomes" id="UP000621386"/>
    </source>
</evidence>
<feature type="transmembrane region" description="Helical" evidence="1">
    <location>
        <begin position="122"/>
        <end position="143"/>
    </location>
</feature>
<protein>
    <recommendedName>
        <fullName evidence="4">Integral membrane protein</fullName>
    </recommendedName>
</protein>
<comment type="caution">
    <text evidence="2">The sequence shown here is derived from an EMBL/GenBank/DDBJ whole genome shotgun (WGS) entry which is preliminary data.</text>
</comment>
<keyword evidence="1" id="KW-0812">Transmembrane</keyword>
<keyword evidence="3" id="KW-1185">Reference proteome</keyword>
<evidence type="ECO:0000313" key="2">
    <source>
        <dbReference type="EMBL" id="MBL1107248.1"/>
    </source>
</evidence>
<proteinExistence type="predicted"/>
<reference evidence="2 3" key="1">
    <citation type="submission" date="2021-01" db="EMBL/GenBank/DDBJ databases">
        <title>WGS of actinomycetes isolated from Thailand.</title>
        <authorList>
            <person name="Thawai C."/>
        </authorList>
    </citation>
    <scope>NUCLEOTIDE SEQUENCE [LARGE SCALE GENOMIC DNA]</scope>
    <source>
        <strain evidence="2 3">CH5-8</strain>
    </source>
</reference>
<accession>A0ABS1P4L2</accession>
<keyword evidence="1" id="KW-0472">Membrane</keyword>
<dbReference type="RefSeq" id="WP_201820968.1">
    <property type="nucleotide sequence ID" value="NZ_JAERRH010000008.1"/>
</dbReference>
<dbReference type="Proteomes" id="UP000621386">
    <property type="component" value="Unassembled WGS sequence"/>
</dbReference>
<sequence>MIPAMPATASTARQASVSALRFGRVAAMGAIAALIVFAGVWGSWGTAQHVMLTKGRERGTVRVTECAGDVCSGPFTPGSSGARARTRVEIEESVAVRAGTTYDVVLKPGGGDAVRSGPAGILFAWVPLGGALLLASVVVAGGMRLVRPAWVLALAGAGLLTVTFVALQ</sequence>
<dbReference type="EMBL" id="JAERRH010000008">
    <property type="protein sequence ID" value="MBL1107248.1"/>
    <property type="molecule type" value="Genomic_DNA"/>
</dbReference>
<feature type="transmembrane region" description="Helical" evidence="1">
    <location>
        <begin position="25"/>
        <end position="44"/>
    </location>
</feature>